<dbReference type="Gene3D" id="3.90.700.10">
    <property type="entry name" value="Succinate dehydrogenase/fumarate reductase flavoprotein, catalytic domain"/>
    <property type="match status" value="1"/>
</dbReference>
<comment type="catalytic activity">
    <reaction evidence="11">
        <text>L-aspartate + O2 = iminosuccinate + H2O2</text>
        <dbReference type="Rhea" id="RHEA:25876"/>
        <dbReference type="ChEBI" id="CHEBI:15379"/>
        <dbReference type="ChEBI" id="CHEBI:16240"/>
        <dbReference type="ChEBI" id="CHEBI:29991"/>
        <dbReference type="ChEBI" id="CHEBI:77875"/>
        <dbReference type="EC" id="1.4.3.16"/>
    </reaction>
    <physiologicalReaction direction="left-to-right" evidence="11">
        <dbReference type="Rhea" id="RHEA:25877"/>
    </physiologicalReaction>
</comment>
<dbReference type="InterPro" id="IPR015939">
    <property type="entry name" value="Fum_Rdtase/Succ_DH_flav-like_C"/>
</dbReference>
<keyword evidence="6 13" id="KW-0285">Flavoprotein</keyword>
<comment type="cofactor">
    <cofactor evidence="1 13">
        <name>FAD</name>
        <dbReference type="ChEBI" id="CHEBI:57692"/>
    </cofactor>
</comment>
<evidence type="ECO:0000313" key="16">
    <source>
        <dbReference type="EMBL" id="PPK97330.1"/>
    </source>
</evidence>
<comment type="pathway">
    <text evidence="2 13">Cofactor biosynthesis; NAD(+) biosynthesis; iminoaspartate from L-aspartate (oxidase route): step 1/1.</text>
</comment>
<evidence type="ECO:0000256" key="4">
    <source>
        <dbReference type="ARBA" id="ARBA00012173"/>
    </source>
</evidence>
<dbReference type="PANTHER" id="PTHR42716">
    <property type="entry name" value="L-ASPARTATE OXIDASE"/>
    <property type="match status" value="1"/>
</dbReference>
<dbReference type="InterPro" id="IPR027477">
    <property type="entry name" value="Succ_DH/fumarate_Rdtase_cat_sf"/>
</dbReference>
<keyword evidence="7 13" id="KW-0662">Pyridine nucleotide biosynthesis</keyword>
<evidence type="ECO:0000256" key="5">
    <source>
        <dbReference type="ARBA" id="ARBA00021901"/>
    </source>
</evidence>
<evidence type="ECO:0000259" key="15">
    <source>
        <dbReference type="Pfam" id="PF02910"/>
    </source>
</evidence>
<sequence>MTPAPRPRELPAVDVLVVGSGIAGLTAALDCARGSSVALVTKADLGAGSTRWAQGGIAVVSSGDDSPALHASDTVAAGAGLCDEAAVRALCENGPAAVAGLAARGVAWDLGRDGLPARGLEAAHSRHRILHAGGDVTGARISDALVAAVRASGVRLHEGTALADLLVEGGRVTGADLLTAGGERLRIRAAAVVLASGGAGQLFRHTTNPAVATGDGLAAAWRAGALLADLEFFQFHPTAAALPEAFLVSEAVRGEGAVLRDERGERYMCAVDPRAELAPRDVVARATAAVMARQDGRPALLDATGVAARLGVPFARRFPGIDALCRGQGLDPERDLVPVTPAAHYWMGGVRTDALGRTSLPGLWAVGEVACTGVHGANRLASNSLLEAVVLAGRAAADVCAGGGGALGVGDDEDVLDVADAGRARRSDLPREDLQRLMWEHAGVVRDAAGLDVAAKQLAPSPDETRAPADVAELEDANLRTAGRLLVLAAAARQESRGAHWRGDHPAPAATARRTVLRRIPC</sequence>
<dbReference type="Gene3D" id="1.20.58.100">
    <property type="entry name" value="Fumarate reductase/succinate dehydrogenase flavoprotein-like, C-terminal domain"/>
    <property type="match status" value="1"/>
</dbReference>
<dbReference type="GO" id="GO:0034628">
    <property type="term" value="P:'de novo' NAD+ biosynthetic process from L-aspartate"/>
    <property type="evidence" value="ECO:0007669"/>
    <property type="project" value="TreeGrafter"/>
</dbReference>
<evidence type="ECO:0000256" key="1">
    <source>
        <dbReference type="ARBA" id="ARBA00001974"/>
    </source>
</evidence>
<dbReference type="GO" id="GO:0008734">
    <property type="term" value="F:L-aspartate oxidase activity"/>
    <property type="evidence" value="ECO:0007669"/>
    <property type="project" value="UniProtKB-UniRule"/>
</dbReference>
<evidence type="ECO:0000256" key="11">
    <source>
        <dbReference type="ARBA" id="ARBA00048305"/>
    </source>
</evidence>
<dbReference type="Pfam" id="PF00890">
    <property type="entry name" value="FAD_binding_2"/>
    <property type="match status" value="1"/>
</dbReference>
<proteinExistence type="inferred from homology"/>
<keyword evidence="17" id="KW-1185">Reference proteome</keyword>
<evidence type="ECO:0000256" key="6">
    <source>
        <dbReference type="ARBA" id="ARBA00022630"/>
    </source>
</evidence>
<comment type="function">
    <text evidence="10">Catalyzes the oxidation of L-aspartate to iminoaspartate, the first step in the de novo biosynthesis of NAD(+).</text>
</comment>
<comment type="similarity">
    <text evidence="3 13">Belongs to the FAD-dependent oxidoreductase 2 family. NadB subfamily.</text>
</comment>
<name>A0A2S6IT26_9ACTN</name>
<dbReference type="InterPro" id="IPR005288">
    <property type="entry name" value="NadB"/>
</dbReference>
<evidence type="ECO:0000256" key="12">
    <source>
        <dbReference type="NCBIfam" id="TIGR00551"/>
    </source>
</evidence>
<evidence type="ECO:0000256" key="10">
    <source>
        <dbReference type="ARBA" id="ARBA00029426"/>
    </source>
</evidence>
<gene>
    <name evidence="16" type="ORF">CLV92_104151</name>
</gene>
<protein>
    <recommendedName>
        <fullName evidence="5 12">L-aspartate oxidase</fullName>
        <ecNumber evidence="4 12">1.4.3.16</ecNumber>
    </recommendedName>
</protein>
<comment type="subcellular location">
    <subcellularLocation>
        <location evidence="13">Cytoplasm</location>
    </subcellularLocation>
</comment>
<evidence type="ECO:0000256" key="2">
    <source>
        <dbReference type="ARBA" id="ARBA00004950"/>
    </source>
</evidence>
<dbReference type="InterPro" id="IPR036188">
    <property type="entry name" value="FAD/NAD-bd_sf"/>
</dbReference>
<evidence type="ECO:0000313" key="17">
    <source>
        <dbReference type="Proteomes" id="UP000239485"/>
    </source>
</evidence>
<dbReference type="UniPathway" id="UPA00253">
    <property type="reaction ID" value="UER00326"/>
</dbReference>
<dbReference type="RefSeq" id="WP_211290946.1">
    <property type="nucleotide sequence ID" value="NZ_PTJD01000004.1"/>
</dbReference>
<keyword evidence="9 13" id="KW-0560">Oxidoreductase</keyword>
<dbReference type="Gene3D" id="3.50.50.60">
    <property type="entry name" value="FAD/NAD(P)-binding domain"/>
    <property type="match status" value="1"/>
</dbReference>
<feature type="domain" description="Fumarate reductase/succinate dehydrogenase flavoprotein-like C-terminal" evidence="15">
    <location>
        <begin position="431"/>
        <end position="507"/>
    </location>
</feature>
<reference evidence="16 17" key="1">
    <citation type="submission" date="2018-02" db="EMBL/GenBank/DDBJ databases">
        <title>Genomic Encyclopedia of Archaeal and Bacterial Type Strains, Phase II (KMG-II): from individual species to whole genera.</title>
        <authorList>
            <person name="Goeker M."/>
        </authorList>
    </citation>
    <scope>NUCLEOTIDE SEQUENCE [LARGE SCALE GENOMIC DNA]</scope>
    <source>
        <strain evidence="16 17">DSM 22857</strain>
    </source>
</reference>
<dbReference type="SUPFAM" id="SSF51905">
    <property type="entry name" value="FAD/NAD(P)-binding domain"/>
    <property type="match status" value="1"/>
</dbReference>
<dbReference type="PANTHER" id="PTHR42716:SF2">
    <property type="entry name" value="L-ASPARTATE OXIDASE, CHLOROPLASTIC"/>
    <property type="match status" value="1"/>
</dbReference>
<dbReference type="GO" id="GO:0033765">
    <property type="term" value="F:steroid dehydrogenase activity, acting on the CH-CH group of donors"/>
    <property type="evidence" value="ECO:0007669"/>
    <property type="project" value="UniProtKB-ARBA"/>
</dbReference>
<dbReference type="EMBL" id="PTJD01000004">
    <property type="protein sequence ID" value="PPK97330.1"/>
    <property type="molecule type" value="Genomic_DNA"/>
</dbReference>
<dbReference type="InterPro" id="IPR003953">
    <property type="entry name" value="FAD-dep_OxRdtase_2_FAD-bd"/>
</dbReference>
<evidence type="ECO:0000256" key="13">
    <source>
        <dbReference type="RuleBase" id="RU362049"/>
    </source>
</evidence>
<feature type="domain" description="FAD-dependent oxidoreductase 2 FAD-binding" evidence="14">
    <location>
        <begin position="14"/>
        <end position="385"/>
    </location>
</feature>
<keyword evidence="8 13" id="KW-0274">FAD</keyword>
<evidence type="ECO:0000256" key="7">
    <source>
        <dbReference type="ARBA" id="ARBA00022642"/>
    </source>
</evidence>
<dbReference type="NCBIfam" id="TIGR00551">
    <property type="entry name" value="nadB"/>
    <property type="match status" value="1"/>
</dbReference>
<evidence type="ECO:0000259" key="14">
    <source>
        <dbReference type="Pfam" id="PF00890"/>
    </source>
</evidence>
<dbReference type="Proteomes" id="UP000239485">
    <property type="component" value="Unassembled WGS sequence"/>
</dbReference>
<dbReference type="FunFam" id="3.90.700.10:FF:000002">
    <property type="entry name" value="L-aspartate oxidase"/>
    <property type="match status" value="1"/>
</dbReference>
<organism evidence="16 17">
    <name type="scientific">Kineococcus xinjiangensis</name>
    <dbReference type="NCBI Taxonomy" id="512762"/>
    <lineage>
        <taxon>Bacteria</taxon>
        <taxon>Bacillati</taxon>
        <taxon>Actinomycetota</taxon>
        <taxon>Actinomycetes</taxon>
        <taxon>Kineosporiales</taxon>
        <taxon>Kineosporiaceae</taxon>
        <taxon>Kineococcus</taxon>
    </lineage>
</organism>
<dbReference type="Pfam" id="PF02910">
    <property type="entry name" value="Succ_DH_flav_C"/>
    <property type="match status" value="1"/>
</dbReference>
<dbReference type="SUPFAM" id="SSF46977">
    <property type="entry name" value="Succinate dehydrogenase/fumarate reductase flavoprotein C-terminal domain"/>
    <property type="match status" value="1"/>
</dbReference>
<accession>A0A2S6IT26</accession>
<dbReference type="GO" id="GO:0005737">
    <property type="term" value="C:cytoplasm"/>
    <property type="evidence" value="ECO:0007669"/>
    <property type="project" value="UniProtKB-SubCell"/>
</dbReference>
<dbReference type="PRINTS" id="PR00368">
    <property type="entry name" value="FADPNR"/>
</dbReference>
<dbReference type="AlphaFoldDB" id="A0A2S6IT26"/>
<dbReference type="SUPFAM" id="SSF56425">
    <property type="entry name" value="Succinate dehydrogenase/fumarate reductase flavoprotein, catalytic domain"/>
    <property type="match status" value="1"/>
</dbReference>
<dbReference type="EC" id="1.4.3.16" evidence="4 12"/>
<evidence type="ECO:0000256" key="9">
    <source>
        <dbReference type="ARBA" id="ARBA00023002"/>
    </source>
</evidence>
<evidence type="ECO:0000256" key="8">
    <source>
        <dbReference type="ARBA" id="ARBA00022827"/>
    </source>
</evidence>
<comment type="caution">
    <text evidence="16">The sequence shown here is derived from an EMBL/GenBank/DDBJ whole genome shotgun (WGS) entry which is preliminary data.</text>
</comment>
<evidence type="ECO:0000256" key="3">
    <source>
        <dbReference type="ARBA" id="ARBA00008562"/>
    </source>
</evidence>
<dbReference type="InterPro" id="IPR037099">
    <property type="entry name" value="Fum_R/Succ_DH_flav-like_C_sf"/>
</dbReference>